<evidence type="ECO:0000313" key="2">
    <source>
        <dbReference type="Proteomes" id="UP000249169"/>
    </source>
</evidence>
<organism evidence="1 2">
    <name type="scientific">Lujinxingia litoralis</name>
    <dbReference type="NCBI Taxonomy" id="2211119"/>
    <lineage>
        <taxon>Bacteria</taxon>
        <taxon>Deltaproteobacteria</taxon>
        <taxon>Bradymonadales</taxon>
        <taxon>Lujinxingiaceae</taxon>
        <taxon>Lujinxingia</taxon>
    </lineage>
</organism>
<name>A0A328C495_9DELT</name>
<dbReference type="OrthoDB" id="5478150at2"/>
<evidence type="ECO:0000313" key="1">
    <source>
        <dbReference type="EMBL" id="RAL21549.1"/>
    </source>
</evidence>
<reference evidence="1 2" key="1">
    <citation type="submission" date="2018-05" db="EMBL/GenBank/DDBJ databases">
        <title>Lujinxingia marina gen. nov. sp. nov., a new facultative anaerobic member of the class Deltaproteobacteria, and proposal of Lujinxingaceae fam. nov.</title>
        <authorList>
            <person name="Li C.-M."/>
        </authorList>
    </citation>
    <scope>NUCLEOTIDE SEQUENCE [LARGE SCALE GENOMIC DNA]</scope>
    <source>
        <strain evidence="1 2">B210</strain>
    </source>
</reference>
<dbReference type="AlphaFoldDB" id="A0A328C495"/>
<dbReference type="RefSeq" id="WP_111730114.1">
    <property type="nucleotide sequence ID" value="NZ_QHKO01000005.1"/>
</dbReference>
<sequence>MSDTEEYFISHRERLQAHLDEFTPRQRARIAEFYGLEHDAPEFIAQAWLADPENVVERVLDEVTSPMALRLLEELVLEHDIGLSIGWAPSRHRQLLGRLGLIKSRRDERGEYYAVVPGAIAAILAPEIDGQRPSLLLLLGRAGEDALARLEAKYRLEPTGSRAERVIDLAEAFEQPETVNDMIEALPNPDWIGDAMMVLELGGVCYWQQIYGYDIDPTFGQAPDDKVVPLMRSQDRQYQQDVAEHLLEAGILFRFDDPVIGVPMVAVPEELWRELWTLGRRWLLDWMAQAYFDLSEQGARRASVESATELQAVLKWLALEREESPLSVDEEGQLDAKSRSRLNALSEREVPWLAVVSLAREARIFEVREGQLEQGVEFEAMLNAPRRRFARELLLEWSMGYSGARADVLLAEAIGLDEAWRARAVGLLREHGEMVPAWMQSHGVPSQETGGGWLRAPEEGSDEAVLFEAGLVFAFVLAIKVTWLDLLSLLAADHWYTLDGMVELMQCTAAASMFSQLGMVLEHQNTTVYLPYQRASFFMDAYHGPKFREWLEQVLDELLVPLGVVRRSEGGDLVQLDTRQLRVDSPPGWPPGHRRQMLVEILGDEDLHFEPPSPGAPELRPVSLVTEEEPTRVSLAEPLAALRGLVGDRRVERFDGRFLKLSGEGAD</sequence>
<protein>
    <submittedName>
        <fullName evidence="1">Uncharacterized protein</fullName>
    </submittedName>
</protein>
<proteinExistence type="predicted"/>
<comment type="caution">
    <text evidence="1">The sequence shown here is derived from an EMBL/GenBank/DDBJ whole genome shotgun (WGS) entry which is preliminary data.</text>
</comment>
<gene>
    <name evidence="1" type="ORF">DL240_11875</name>
</gene>
<dbReference type="Proteomes" id="UP000249169">
    <property type="component" value="Unassembled WGS sequence"/>
</dbReference>
<keyword evidence="2" id="KW-1185">Reference proteome</keyword>
<dbReference type="EMBL" id="QHKO01000005">
    <property type="protein sequence ID" value="RAL21549.1"/>
    <property type="molecule type" value="Genomic_DNA"/>
</dbReference>
<accession>A0A328C495</accession>